<sequence length="291" mass="32616">MNAFESKNLLKRGELQRIGPGEIDIFRVYTLVEPNPARALLIEVEDIHREGTRLLELNEHADSSKTEGKGQLRTRKPYPYSAVIACSYPSRRVAAVTGSVGIPGHVKLPVTVRQWTRRSLEVAAGGIRKKKGVRAVTVDVTLPVRALPRDGRKLTNRFPPSAERSVREVAHLFEYLPRSRALLNVAPEDLNPIQKTIWTTVCVFRGQLCPPKTLLPASTANDLLLQLANMWNFKRKYPFKKGHTTESDGQGETRHESHGNKMYDWATREAKHIGGVIYAKLSNAVLAVWAN</sequence>
<dbReference type="Proteomes" id="UP001219525">
    <property type="component" value="Unassembled WGS sequence"/>
</dbReference>
<name>A0AAD6YFN5_9AGAR</name>
<dbReference type="AlphaFoldDB" id="A0AAD6YFN5"/>
<protein>
    <submittedName>
        <fullName evidence="1">Uncharacterized protein</fullName>
    </submittedName>
</protein>
<evidence type="ECO:0000313" key="2">
    <source>
        <dbReference type="Proteomes" id="UP001219525"/>
    </source>
</evidence>
<reference evidence="1" key="1">
    <citation type="submission" date="2023-03" db="EMBL/GenBank/DDBJ databases">
        <title>Massive genome expansion in bonnet fungi (Mycena s.s.) driven by repeated elements and novel gene families across ecological guilds.</title>
        <authorList>
            <consortium name="Lawrence Berkeley National Laboratory"/>
            <person name="Harder C.B."/>
            <person name="Miyauchi S."/>
            <person name="Viragh M."/>
            <person name="Kuo A."/>
            <person name="Thoen E."/>
            <person name="Andreopoulos B."/>
            <person name="Lu D."/>
            <person name="Skrede I."/>
            <person name="Drula E."/>
            <person name="Henrissat B."/>
            <person name="Morin E."/>
            <person name="Kohler A."/>
            <person name="Barry K."/>
            <person name="LaButti K."/>
            <person name="Morin E."/>
            <person name="Salamov A."/>
            <person name="Lipzen A."/>
            <person name="Mereny Z."/>
            <person name="Hegedus B."/>
            <person name="Baldrian P."/>
            <person name="Stursova M."/>
            <person name="Weitz H."/>
            <person name="Taylor A."/>
            <person name="Grigoriev I.V."/>
            <person name="Nagy L.G."/>
            <person name="Martin F."/>
            <person name="Kauserud H."/>
        </authorList>
    </citation>
    <scope>NUCLEOTIDE SEQUENCE</scope>
    <source>
        <strain evidence="1">9144</strain>
    </source>
</reference>
<accession>A0AAD6YFN5</accession>
<keyword evidence="2" id="KW-1185">Reference proteome</keyword>
<dbReference type="EMBL" id="JARJCW010000019">
    <property type="protein sequence ID" value="KAJ7214452.1"/>
    <property type="molecule type" value="Genomic_DNA"/>
</dbReference>
<gene>
    <name evidence="1" type="ORF">GGX14DRAFT_392478</name>
</gene>
<proteinExistence type="predicted"/>
<comment type="caution">
    <text evidence="1">The sequence shown here is derived from an EMBL/GenBank/DDBJ whole genome shotgun (WGS) entry which is preliminary data.</text>
</comment>
<evidence type="ECO:0000313" key="1">
    <source>
        <dbReference type="EMBL" id="KAJ7214452.1"/>
    </source>
</evidence>
<organism evidence="1 2">
    <name type="scientific">Mycena pura</name>
    <dbReference type="NCBI Taxonomy" id="153505"/>
    <lineage>
        <taxon>Eukaryota</taxon>
        <taxon>Fungi</taxon>
        <taxon>Dikarya</taxon>
        <taxon>Basidiomycota</taxon>
        <taxon>Agaricomycotina</taxon>
        <taxon>Agaricomycetes</taxon>
        <taxon>Agaricomycetidae</taxon>
        <taxon>Agaricales</taxon>
        <taxon>Marasmiineae</taxon>
        <taxon>Mycenaceae</taxon>
        <taxon>Mycena</taxon>
    </lineage>
</organism>